<dbReference type="InterPro" id="IPR051577">
    <property type="entry name" value="MRF-like"/>
</dbReference>
<dbReference type="GO" id="GO:0005789">
    <property type="term" value="C:endoplasmic reticulum membrane"/>
    <property type="evidence" value="ECO:0007669"/>
    <property type="project" value="TreeGrafter"/>
</dbReference>
<evidence type="ECO:0000256" key="1">
    <source>
        <dbReference type="SAM" id="MobiDB-lite"/>
    </source>
</evidence>
<name>B4QBJ4_DROSI</name>
<keyword evidence="3" id="KW-1185">Reference proteome</keyword>
<dbReference type="OrthoDB" id="27041at2759"/>
<dbReference type="PhylomeDB" id="B4QBJ4"/>
<organism evidence="2 3">
    <name type="scientific">Drosophila simulans</name>
    <name type="common">Fruit fly</name>
    <dbReference type="NCBI Taxonomy" id="7240"/>
    <lineage>
        <taxon>Eukaryota</taxon>
        <taxon>Metazoa</taxon>
        <taxon>Ecdysozoa</taxon>
        <taxon>Arthropoda</taxon>
        <taxon>Hexapoda</taxon>
        <taxon>Insecta</taxon>
        <taxon>Pterygota</taxon>
        <taxon>Neoptera</taxon>
        <taxon>Endopterygota</taxon>
        <taxon>Diptera</taxon>
        <taxon>Brachycera</taxon>
        <taxon>Muscomorpha</taxon>
        <taxon>Ephydroidea</taxon>
        <taxon>Drosophilidae</taxon>
        <taxon>Drosophila</taxon>
        <taxon>Sophophora</taxon>
    </lineage>
</organism>
<dbReference type="GO" id="GO:0003700">
    <property type="term" value="F:DNA-binding transcription factor activity"/>
    <property type="evidence" value="ECO:0007669"/>
    <property type="project" value="TreeGrafter"/>
</dbReference>
<dbReference type="STRING" id="7240.B4QBJ4"/>
<sequence length="476" mass="52273">MWVPHMFVNEKVEGLGLEDFENNSIDIDAQQKQSQLKLDEHIVVVGTIASPASDAYESNSPSVAAHPIRKFNPGTVYTHVYKTVSPPTSNLALTTNKVSTEPAQSPLAQALDVPPPALPVRNSSDNPDALDLQNLSNTNESVDNPITQVFGFEYQESGLRESNLGRRSANQRSLEWIRQKNIKTATFGQPAECNGDESVSDNCQSVCFEELPPTHPQPDNVDANVKEQHVEDDLQSAEEQEHDPDIVETLPAASIGNETSAALEDQPGFLGKSSHGTDALTKKFPQQTEPVVAAKDDPVYRLLQSASGQDQGPKTDESVLPPFQLDCWSVASCVLAAQYNHTIDVEQFCPTSGSSLNVSYVVPVSRYLQASSLELHLSSNKPLQWSICNEDQAKPSANAQLNEDDEGETTSGVKILKQQGKNKLSLALDLPARGYFLREFMLRASHDLEQQKLCDDNAHPANPILQYNFRIVRDCD</sequence>
<dbReference type="GO" id="GO:0016540">
    <property type="term" value="P:protein autoprocessing"/>
    <property type="evidence" value="ECO:0007669"/>
    <property type="project" value="TreeGrafter"/>
</dbReference>
<reference evidence="2 3" key="1">
    <citation type="journal article" date="2007" name="Nature">
        <title>Evolution of genes and genomes on the Drosophila phylogeny.</title>
        <authorList>
            <consortium name="Drosophila 12 Genomes Consortium"/>
            <person name="Clark A.G."/>
            <person name="Eisen M.B."/>
            <person name="Smith D.R."/>
            <person name="Bergman C.M."/>
            <person name="Oliver B."/>
            <person name="Markow T.A."/>
            <person name="Kaufman T.C."/>
            <person name="Kellis M."/>
            <person name="Gelbart W."/>
            <person name="Iyer V.N."/>
            <person name="Pollard D.A."/>
            <person name="Sackton T.B."/>
            <person name="Larracuente A.M."/>
            <person name="Singh N.D."/>
            <person name="Abad J.P."/>
            <person name="Abt D.N."/>
            <person name="Adryan B."/>
            <person name="Aguade M."/>
            <person name="Akashi H."/>
            <person name="Anderson W.W."/>
            <person name="Aquadro C.F."/>
            <person name="Ardell D.H."/>
            <person name="Arguello R."/>
            <person name="Artieri C.G."/>
            <person name="Barbash D.A."/>
            <person name="Barker D."/>
            <person name="Barsanti P."/>
            <person name="Batterham P."/>
            <person name="Batzoglou S."/>
            <person name="Begun D."/>
            <person name="Bhutkar A."/>
            <person name="Blanco E."/>
            <person name="Bosak S.A."/>
            <person name="Bradley R.K."/>
            <person name="Brand A.D."/>
            <person name="Brent M.R."/>
            <person name="Brooks A.N."/>
            <person name="Brown R.H."/>
            <person name="Butlin R.K."/>
            <person name="Caggese C."/>
            <person name="Calvi B.R."/>
            <person name="Bernardo de Carvalho A."/>
            <person name="Caspi A."/>
            <person name="Castrezana S."/>
            <person name="Celniker S.E."/>
            <person name="Chang J.L."/>
            <person name="Chapple C."/>
            <person name="Chatterji S."/>
            <person name="Chinwalla A."/>
            <person name="Civetta A."/>
            <person name="Clifton S.W."/>
            <person name="Comeron J.M."/>
            <person name="Costello J.C."/>
            <person name="Coyne J.A."/>
            <person name="Daub J."/>
            <person name="David R.G."/>
            <person name="Delcher A.L."/>
            <person name="Delehaunty K."/>
            <person name="Do C.B."/>
            <person name="Ebling H."/>
            <person name="Edwards K."/>
            <person name="Eickbush T."/>
            <person name="Evans J.D."/>
            <person name="Filipski A."/>
            <person name="Findeiss S."/>
            <person name="Freyhult E."/>
            <person name="Fulton L."/>
            <person name="Fulton R."/>
            <person name="Garcia A.C."/>
            <person name="Gardiner A."/>
            <person name="Garfield D.A."/>
            <person name="Garvin B.E."/>
            <person name="Gibson G."/>
            <person name="Gilbert D."/>
            <person name="Gnerre S."/>
            <person name="Godfrey J."/>
            <person name="Good R."/>
            <person name="Gotea V."/>
            <person name="Gravely B."/>
            <person name="Greenberg A.J."/>
            <person name="Griffiths-Jones S."/>
            <person name="Gross S."/>
            <person name="Guigo R."/>
            <person name="Gustafson E.A."/>
            <person name="Haerty W."/>
            <person name="Hahn M.W."/>
            <person name="Halligan D.L."/>
            <person name="Halpern A.L."/>
            <person name="Halter G.M."/>
            <person name="Han M.V."/>
            <person name="Heger A."/>
            <person name="Hillier L."/>
            <person name="Hinrichs A.S."/>
            <person name="Holmes I."/>
            <person name="Hoskins R.A."/>
            <person name="Hubisz M.J."/>
            <person name="Hultmark D."/>
            <person name="Huntley M.A."/>
            <person name="Jaffe D.B."/>
            <person name="Jagadeeshan S."/>
            <person name="Jeck W.R."/>
            <person name="Johnson J."/>
            <person name="Jones C.D."/>
            <person name="Jordan W.C."/>
            <person name="Karpen G.H."/>
            <person name="Kataoka E."/>
            <person name="Keightley P.D."/>
            <person name="Kheradpour P."/>
            <person name="Kirkness E.F."/>
            <person name="Koerich L.B."/>
            <person name="Kristiansen K."/>
            <person name="Kudrna D."/>
            <person name="Kulathinal R.J."/>
            <person name="Kumar S."/>
            <person name="Kwok R."/>
            <person name="Lander E."/>
            <person name="Langley C.H."/>
            <person name="Lapoint R."/>
            <person name="Lazzaro B.P."/>
            <person name="Lee S.J."/>
            <person name="Levesque L."/>
            <person name="Li R."/>
            <person name="Lin C.F."/>
            <person name="Lin M.F."/>
            <person name="Lindblad-Toh K."/>
            <person name="Llopart A."/>
            <person name="Long M."/>
            <person name="Low L."/>
            <person name="Lozovsky E."/>
            <person name="Lu J."/>
            <person name="Luo M."/>
            <person name="Machado C.A."/>
            <person name="Makalowski W."/>
            <person name="Marzo M."/>
            <person name="Matsuda M."/>
            <person name="Matzkin L."/>
            <person name="McAllister B."/>
            <person name="McBride C.S."/>
            <person name="McKernan B."/>
            <person name="McKernan K."/>
            <person name="Mendez-Lago M."/>
            <person name="Minx P."/>
            <person name="Mollenhauer M.U."/>
            <person name="Montooth K."/>
            <person name="Mount S.M."/>
            <person name="Mu X."/>
            <person name="Myers E."/>
            <person name="Negre B."/>
            <person name="Newfeld S."/>
            <person name="Nielsen R."/>
            <person name="Noor M.A."/>
            <person name="O'Grady P."/>
            <person name="Pachter L."/>
            <person name="Papaceit M."/>
            <person name="Parisi M.J."/>
            <person name="Parisi M."/>
            <person name="Parts L."/>
            <person name="Pedersen J.S."/>
            <person name="Pesole G."/>
            <person name="Phillippy A.M."/>
            <person name="Ponting C.P."/>
            <person name="Pop M."/>
            <person name="Porcelli D."/>
            <person name="Powell J.R."/>
            <person name="Prohaska S."/>
            <person name="Pruitt K."/>
            <person name="Puig M."/>
            <person name="Quesneville H."/>
            <person name="Ram K.R."/>
            <person name="Rand D."/>
            <person name="Rasmussen M.D."/>
            <person name="Reed L.K."/>
            <person name="Reenan R."/>
            <person name="Reily A."/>
            <person name="Remington K.A."/>
            <person name="Rieger T.T."/>
            <person name="Ritchie M.G."/>
            <person name="Robin C."/>
            <person name="Rogers Y.H."/>
            <person name="Rohde C."/>
            <person name="Rozas J."/>
            <person name="Rubenfield M.J."/>
            <person name="Ruiz A."/>
            <person name="Russo S."/>
            <person name="Salzberg S.L."/>
            <person name="Sanchez-Gracia A."/>
            <person name="Saranga D.J."/>
            <person name="Sato H."/>
            <person name="Schaeffer S.W."/>
            <person name="Schatz M.C."/>
            <person name="Schlenke T."/>
            <person name="Schwartz R."/>
            <person name="Segarra C."/>
            <person name="Singh R.S."/>
            <person name="Sirot L."/>
            <person name="Sirota M."/>
            <person name="Sisneros N.B."/>
            <person name="Smith C.D."/>
            <person name="Smith T.F."/>
            <person name="Spieth J."/>
            <person name="Stage D.E."/>
            <person name="Stark A."/>
            <person name="Stephan W."/>
            <person name="Strausberg R.L."/>
            <person name="Strempel S."/>
            <person name="Sturgill D."/>
            <person name="Sutton G."/>
            <person name="Sutton G.G."/>
            <person name="Tao W."/>
            <person name="Teichmann S."/>
            <person name="Tobari Y.N."/>
            <person name="Tomimura Y."/>
            <person name="Tsolas J.M."/>
            <person name="Valente V.L."/>
            <person name="Venter E."/>
            <person name="Venter J.C."/>
            <person name="Vicario S."/>
            <person name="Vieira F.G."/>
            <person name="Vilella A.J."/>
            <person name="Villasante A."/>
            <person name="Walenz B."/>
            <person name="Wang J."/>
            <person name="Wasserman M."/>
            <person name="Watts T."/>
            <person name="Wilson D."/>
            <person name="Wilson R.K."/>
            <person name="Wing R.A."/>
            <person name="Wolfner M.F."/>
            <person name="Wong A."/>
            <person name="Wong G.K."/>
            <person name="Wu C.I."/>
            <person name="Wu G."/>
            <person name="Yamamoto D."/>
            <person name="Yang H.P."/>
            <person name="Yang S.P."/>
            <person name="Yorke J.A."/>
            <person name="Yoshida K."/>
            <person name="Zdobnov E."/>
            <person name="Zhang P."/>
            <person name="Zhang Y."/>
            <person name="Zimin A.V."/>
            <person name="Baldwin J."/>
            <person name="Abdouelleil A."/>
            <person name="Abdulkadir J."/>
            <person name="Abebe A."/>
            <person name="Abera B."/>
            <person name="Abreu J."/>
            <person name="Acer S.C."/>
            <person name="Aftuck L."/>
            <person name="Alexander A."/>
            <person name="An P."/>
            <person name="Anderson E."/>
            <person name="Anderson S."/>
            <person name="Arachi H."/>
            <person name="Azer M."/>
            <person name="Bachantsang P."/>
            <person name="Barry A."/>
            <person name="Bayul T."/>
            <person name="Berlin A."/>
            <person name="Bessette D."/>
            <person name="Bloom T."/>
            <person name="Blye J."/>
            <person name="Boguslavskiy L."/>
            <person name="Bonnet C."/>
            <person name="Boukhgalter B."/>
            <person name="Bourzgui I."/>
            <person name="Brown A."/>
            <person name="Cahill P."/>
            <person name="Channer S."/>
            <person name="Cheshatsang Y."/>
            <person name="Chuda L."/>
            <person name="Citroen M."/>
            <person name="Collymore A."/>
            <person name="Cooke P."/>
            <person name="Costello M."/>
            <person name="D'Aco K."/>
            <person name="Daza R."/>
            <person name="De Haan G."/>
            <person name="DeGray S."/>
            <person name="DeMaso C."/>
            <person name="Dhargay N."/>
            <person name="Dooley K."/>
            <person name="Dooley E."/>
            <person name="Doricent M."/>
            <person name="Dorje P."/>
            <person name="Dorjee K."/>
            <person name="Dupes A."/>
            <person name="Elong R."/>
            <person name="Falk J."/>
            <person name="Farina A."/>
            <person name="Faro S."/>
            <person name="Ferguson D."/>
            <person name="Fisher S."/>
            <person name="Foley C.D."/>
            <person name="Franke A."/>
            <person name="Friedrich D."/>
            <person name="Gadbois L."/>
            <person name="Gearin G."/>
            <person name="Gearin C.R."/>
            <person name="Giannoukos G."/>
            <person name="Goode T."/>
            <person name="Graham J."/>
            <person name="Grandbois E."/>
            <person name="Grewal S."/>
            <person name="Gyaltsen K."/>
            <person name="Hafez N."/>
            <person name="Hagos B."/>
            <person name="Hall J."/>
            <person name="Henson C."/>
            <person name="Hollinger A."/>
            <person name="Honan T."/>
            <person name="Huard M.D."/>
            <person name="Hughes L."/>
            <person name="Hurhula B."/>
            <person name="Husby M.E."/>
            <person name="Kamat A."/>
            <person name="Kanga B."/>
            <person name="Kashin S."/>
            <person name="Khazanovich D."/>
            <person name="Kisner P."/>
            <person name="Lance K."/>
            <person name="Lara M."/>
            <person name="Lee W."/>
            <person name="Lennon N."/>
            <person name="Letendre F."/>
            <person name="LeVine R."/>
            <person name="Lipovsky A."/>
            <person name="Liu X."/>
            <person name="Liu J."/>
            <person name="Liu S."/>
            <person name="Lokyitsang T."/>
            <person name="Lokyitsang Y."/>
            <person name="Lubonja R."/>
            <person name="Lui A."/>
            <person name="MacDonald P."/>
            <person name="Magnisalis V."/>
            <person name="Maru K."/>
            <person name="Matthews C."/>
            <person name="McCusker W."/>
            <person name="McDonough S."/>
            <person name="Mehta T."/>
            <person name="Meldrim J."/>
            <person name="Meneus L."/>
            <person name="Mihai O."/>
            <person name="Mihalev A."/>
            <person name="Mihova T."/>
            <person name="Mittelman R."/>
            <person name="Mlenga V."/>
            <person name="Montmayeur A."/>
            <person name="Mulrain L."/>
            <person name="Navidi A."/>
            <person name="Naylor J."/>
            <person name="Negash T."/>
            <person name="Nguyen T."/>
            <person name="Nguyen N."/>
            <person name="Nicol R."/>
            <person name="Norbu C."/>
            <person name="Norbu N."/>
            <person name="Novod N."/>
            <person name="O'Neill B."/>
            <person name="Osman S."/>
            <person name="Markiewicz E."/>
            <person name="Oyono O.L."/>
            <person name="Patti C."/>
            <person name="Phunkhang P."/>
            <person name="Pierre F."/>
            <person name="Priest M."/>
            <person name="Raghuraman S."/>
            <person name="Rege F."/>
            <person name="Reyes R."/>
            <person name="Rise C."/>
            <person name="Rogov P."/>
            <person name="Ross K."/>
            <person name="Ryan E."/>
            <person name="Settipalli S."/>
            <person name="Shea T."/>
            <person name="Sherpa N."/>
            <person name="Shi L."/>
            <person name="Shih D."/>
            <person name="Sparrow T."/>
            <person name="Spaulding J."/>
            <person name="Stalker J."/>
            <person name="Stange-Thomann N."/>
            <person name="Stavropoulos S."/>
            <person name="Stone C."/>
            <person name="Strader C."/>
            <person name="Tesfaye S."/>
            <person name="Thomson T."/>
            <person name="Thoulutsang Y."/>
            <person name="Thoulutsang D."/>
            <person name="Topham K."/>
            <person name="Topping I."/>
            <person name="Tsamla T."/>
            <person name="Vassiliev H."/>
            <person name="Vo A."/>
            <person name="Wangchuk T."/>
            <person name="Wangdi T."/>
            <person name="Weiand M."/>
            <person name="Wilkinson J."/>
            <person name="Wilson A."/>
            <person name="Yadav S."/>
            <person name="Young G."/>
            <person name="Yu Q."/>
            <person name="Zembek L."/>
            <person name="Zhong D."/>
            <person name="Zimmer A."/>
            <person name="Zwirko Z."/>
            <person name="Jaffe D.B."/>
            <person name="Alvarez P."/>
            <person name="Brockman W."/>
            <person name="Butler J."/>
            <person name="Chin C."/>
            <person name="Gnerre S."/>
            <person name="Grabherr M."/>
            <person name="Kleber M."/>
            <person name="Mauceli E."/>
            <person name="MacCallum I."/>
        </authorList>
    </citation>
    <scope>NUCLEOTIDE SEQUENCE [LARGE SCALE GENOMIC DNA]</scope>
    <source>
        <strain evidence="3">white501</strain>
    </source>
</reference>
<evidence type="ECO:0000313" key="3">
    <source>
        <dbReference type="Proteomes" id="UP000000304"/>
    </source>
</evidence>
<dbReference type="GO" id="GO:0045893">
    <property type="term" value="P:positive regulation of DNA-templated transcription"/>
    <property type="evidence" value="ECO:0007669"/>
    <property type="project" value="TreeGrafter"/>
</dbReference>
<evidence type="ECO:0000313" key="2">
    <source>
        <dbReference type="EMBL" id="EDX08512.1"/>
    </source>
</evidence>
<dbReference type="AlphaFoldDB" id="B4QBJ4"/>
<dbReference type="GO" id="GO:0005634">
    <property type="term" value="C:nucleus"/>
    <property type="evidence" value="ECO:0007669"/>
    <property type="project" value="TreeGrafter"/>
</dbReference>
<accession>B4QBJ4</accession>
<dbReference type="PANTHER" id="PTHR13029">
    <property type="match status" value="1"/>
</dbReference>
<dbReference type="HOGENOM" id="CLU_573996_0_0_1"/>
<dbReference type="EMBL" id="CM000362">
    <property type="protein sequence ID" value="EDX08512.1"/>
    <property type="molecule type" value="Genomic_DNA"/>
</dbReference>
<dbReference type="Proteomes" id="UP000000304">
    <property type="component" value="Chromosome 2R"/>
</dbReference>
<gene>
    <name evidence="2" type="primary">Dsim\GD11838</name>
    <name evidence="2" type="ORF">Dsim_GD11838</name>
</gene>
<feature type="compositionally biased region" description="Polar residues" evidence="1">
    <location>
        <begin position="133"/>
        <end position="143"/>
    </location>
</feature>
<dbReference type="GO" id="GO:0043565">
    <property type="term" value="F:sequence-specific DNA binding"/>
    <property type="evidence" value="ECO:0007669"/>
    <property type="project" value="TreeGrafter"/>
</dbReference>
<protein>
    <submittedName>
        <fullName evidence="2">GD11838</fullName>
    </submittedName>
</protein>
<dbReference type="PANTHER" id="PTHR13029:SF18">
    <property type="entry name" value="MYELIN REGULATORY FACTOR HOMOLOG 1"/>
    <property type="match status" value="1"/>
</dbReference>
<proteinExistence type="predicted"/>
<feature type="region of interest" description="Disordered" evidence="1">
    <location>
        <begin position="99"/>
        <end position="143"/>
    </location>
</feature>